<dbReference type="Proteomes" id="UP001232148">
    <property type="component" value="Unassembled WGS sequence"/>
</dbReference>
<organism evidence="2 3">
    <name type="scientific">Colletotrichum zoysiae</name>
    <dbReference type="NCBI Taxonomy" id="1216348"/>
    <lineage>
        <taxon>Eukaryota</taxon>
        <taxon>Fungi</taxon>
        <taxon>Dikarya</taxon>
        <taxon>Ascomycota</taxon>
        <taxon>Pezizomycotina</taxon>
        <taxon>Sordariomycetes</taxon>
        <taxon>Hypocreomycetidae</taxon>
        <taxon>Glomerellales</taxon>
        <taxon>Glomerellaceae</taxon>
        <taxon>Colletotrichum</taxon>
        <taxon>Colletotrichum graminicola species complex</taxon>
    </lineage>
</organism>
<comment type="caution">
    <text evidence="2">The sequence shown here is derived from an EMBL/GenBank/DDBJ whole genome shotgun (WGS) entry which is preliminary data.</text>
</comment>
<evidence type="ECO:0000256" key="1">
    <source>
        <dbReference type="SAM" id="SignalP"/>
    </source>
</evidence>
<dbReference type="AlphaFoldDB" id="A0AAD9LWT6"/>
<keyword evidence="3" id="KW-1185">Reference proteome</keyword>
<evidence type="ECO:0000313" key="2">
    <source>
        <dbReference type="EMBL" id="KAK2024029.1"/>
    </source>
</evidence>
<feature type="signal peptide" evidence="1">
    <location>
        <begin position="1"/>
        <end position="18"/>
    </location>
</feature>
<accession>A0AAD9LWT6</accession>
<keyword evidence="1" id="KW-0732">Signal</keyword>
<evidence type="ECO:0000313" key="3">
    <source>
        <dbReference type="Proteomes" id="UP001232148"/>
    </source>
</evidence>
<feature type="chain" id="PRO_5042285196" description="Secreted protein" evidence="1">
    <location>
        <begin position="19"/>
        <end position="81"/>
    </location>
</feature>
<evidence type="ECO:0008006" key="4">
    <source>
        <dbReference type="Google" id="ProtNLM"/>
    </source>
</evidence>
<proteinExistence type="predicted"/>
<dbReference type="EMBL" id="MU842978">
    <property type="protein sequence ID" value="KAK2024029.1"/>
    <property type="molecule type" value="Genomic_DNA"/>
</dbReference>
<gene>
    <name evidence="2" type="ORF">LX32DRAFT_120178</name>
</gene>
<reference evidence="2" key="1">
    <citation type="submission" date="2021-06" db="EMBL/GenBank/DDBJ databases">
        <title>Comparative genomics, transcriptomics and evolutionary studies reveal genomic signatures of adaptation to plant cell wall in hemibiotrophic fungi.</title>
        <authorList>
            <consortium name="DOE Joint Genome Institute"/>
            <person name="Baroncelli R."/>
            <person name="Diaz J.F."/>
            <person name="Benocci T."/>
            <person name="Peng M."/>
            <person name="Battaglia E."/>
            <person name="Haridas S."/>
            <person name="Andreopoulos W."/>
            <person name="Labutti K."/>
            <person name="Pangilinan J."/>
            <person name="Floch G.L."/>
            <person name="Makela M.R."/>
            <person name="Henrissat B."/>
            <person name="Grigoriev I.V."/>
            <person name="Crouch J.A."/>
            <person name="De Vries R.P."/>
            <person name="Sukno S.A."/>
            <person name="Thon M.R."/>
        </authorList>
    </citation>
    <scope>NUCLEOTIDE SEQUENCE</scope>
    <source>
        <strain evidence="2">MAFF235873</strain>
    </source>
</reference>
<protein>
    <recommendedName>
        <fullName evidence="4">Secreted protein</fullName>
    </recommendedName>
</protein>
<sequence>MHFCFVCLFLSPFPFRQGSLGECLIAVFNAKKEASGAMLMNEREKPLVWVCSRLRVETGTCLNRPRHDCRPYAYTYSSQSL</sequence>
<name>A0AAD9LWT6_9PEZI</name>